<evidence type="ECO:0000256" key="4">
    <source>
        <dbReference type="ARBA" id="ARBA00012881"/>
    </source>
</evidence>
<keyword evidence="7" id="KW-0521">NADP</keyword>
<keyword evidence="13" id="KW-1185">Reference proteome</keyword>
<evidence type="ECO:0000256" key="1">
    <source>
        <dbReference type="ARBA" id="ARBA00001974"/>
    </source>
</evidence>
<evidence type="ECO:0000256" key="2">
    <source>
        <dbReference type="ARBA" id="ARBA00004924"/>
    </source>
</evidence>
<dbReference type="EMBL" id="MU790779">
    <property type="protein sequence ID" value="KAJ3993262.1"/>
    <property type="molecule type" value="Genomic_DNA"/>
</dbReference>
<protein>
    <recommendedName>
        <fullName evidence="4">L-ornithine N(5)-monooxygenase [NAD(P)H]</fullName>
        <ecNumber evidence="4">1.14.13.196</ecNumber>
    </recommendedName>
</protein>
<reference evidence="12" key="1">
    <citation type="submission" date="2022-08" db="EMBL/GenBank/DDBJ databases">
        <authorList>
            <consortium name="DOE Joint Genome Institute"/>
            <person name="Min B."/>
            <person name="Riley R."/>
            <person name="Sierra-Patev S."/>
            <person name="Naranjo-Ortiz M."/>
            <person name="Looney B."/>
            <person name="Konkel Z."/>
            <person name="Slot J.C."/>
            <person name="Sakamoto Y."/>
            <person name="Steenwyk J.L."/>
            <person name="Rokas A."/>
            <person name="Carro J."/>
            <person name="Camarero S."/>
            <person name="Ferreira P."/>
            <person name="Molpeceres G."/>
            <person name="Ruiz-Duenas F.J."/>
            <person name="Serrano A."/>
            <person name="Henrissat B."/>
            <person name="Drula E."/>
            <person name="Hughes K.W."/>
            <person name="Mata J.L."/>
            <person name="Ishikawa N.K."/>
            <person name="Vargas-Isla R."/>
            <person name="Ushijima S."/>
            <person name="Smith C.A."/>
            <person name="Ahrendt S."/>
            <person name="Andreopoulos W."/>
            <person name="He G."/>
            <person name="Labutti K."/>
            <person name="Lipzen A."/>
            <person name="Ng V."/>
            <person name="Sandor L."/>
            <person name="Barry K."/>
            <person name="Martinez A.T."/>
            <person name="Xiao Y."/>
            <person name="Gibbons J.G."/>
            <person name="Terashima K."/>
            <person name="Hibbett D.S."/>
            <person name="Grigoriev I.V."/>
        </authorList>
    </citation>
    <scope>NUCLEOTIDE SEQUENCE</scope>
    <source>
        <strain evidence="12">TFB10827</strain>
    </source>
</reference>
<dbReference type="EC" id="1.14.13.196" evidence="4"/>
<sequence>MSTGADSSSSTIYDLIGVGFGPSNLALSGALIEKWTTPSSDSEKSFRTVLFLERQPSFQWHPGMLLPGAQMQISFLKDLAMLRSPQSALTFVNYLHSHGRLIAFINRGSFTPSRREFADYLGWAARYVEEHGVNVNYGQEVVAIEESSDGLINVTSRSITDGRLSIHITRNIVLSPGGSARIPDVVVPLMKKSSIVDRSTLLHSSEYKNRVAKLLQSITSSAEPRPLRIAVIGGGQSAVEVTMNLRNLLSNIPSGNAGHQVDMLIRKGSLKPSDASHFSNEIFAPEGTDNWFSTSEQGREYLMAEYKDTNYSVVNPCTVAALYEIIYDQKVEETITARNSGTQKTPGPKINIRSHIHIASLKYDVGSETFTFTLRNALTREIFEHETYDAIVCATGYQRHSWIELLSDRLKKRFGIGSCSSTVPIRLVPFAQRATYMVETRDDSSNVCNTPDSTATTPSISSSTENVGQQQVERVNLYITRRYRLLPIASSKLESEETLKARIYIQGLEEATHGLSDTLLSVVSCRAGEVVDDLLSED</sequence>
<comment type="cofactor">
    <cofactor evidence="1">
        <name>FAD</name>
        <dbReference type="ChEBI" id="CHEBI:57692"/>
    </cofactor>
</comment>
<evidence type="ECO:0000256" key="3">
    <source>
        <dbReference type="ARBA" id="ARBA00007588"/>
    </source>
</evidence>
<keyword evidence="5" id="KW-0285">Flavoprotein</keyword>
<keyword evidence="8" id="KW-0560">Oxidoreductase</keyword>
<keyword evidence="6" id="KW-0274">FAD</keyword>
<feature type="region of interest" description="Disordered" evidence="11">
    <location>
        <begin position="442"/>
        <end position="466"/>
    </location>
</feature>
<evidence type="ECO:0000256" key="5">
    <source>
        <dbReference type="ARBA" id="ARBA00022630"/>
    </source>
</evidence>
<dbReference type="Pfam" id="PF13434">
    <property type="entry name" value="Lys_Orn_oxgnase"/>
    <property type="match status" value="1"/>
</dbReference>
<dbReference type="SUPFAM" id="SSF51905">
    <property type="entry name" value="FAD/NAD(P)-binding domain"/>
    <property type="match status" value="2"/>
</dbReference>
<organism evidence="12 13">
    <name type="scientific">Lentinula boryana</name>
    <dbReference type="NCBI Taxonomy" id="40481"/>
    <lineage>
        <taxon>Eukaryota</taxon>
        <taxon>Fungi</taxon>
        <taxon>Dikarya</taxon>
        <taxon>Basidiomycota</taxon>
        <taxon>Agaricomycotina</taxon>
        <taxon>Agaricomycetes</taxon>
        <taxon>Agaricomycetidae</taxon>
        <taxon>Agaricales</taxon>
        <taxon>Marasmiineae</taxon>
        <taxon>Omphalotaceae</taxon>
        <taxon>Lentinula</taxon>
    </lineage>
</organism>
<dbReference type="PANTHER" id="PTHR42802:SF1">
    <property type="entry name" value="L-ORNITHINE N(5)-MONOOXYGENASE"/>
    <property type="match status" value="1"/>
</dbReference>
<dbReference type="Proteomes" id="UP001163828">
    <property type="component" value="Unassembled WGS sequence"/>
</dbReference>
<dbReference type="Gene3D" id="3.50.50.60">
    <property type="entry name" value="FAD/NAD(P)-binding domain"/>
    <property type="match status" value="1"/>
</dbReference>
<evidence type="ECO:0000256" key="8">
    <source>
        <dbReference type="ARBA" id="ARBA00023002"/>
    </source>
</evidence>
<accession>A0ABQ8Q3V4</accession>
<evidence type="ECO:0000256" key="7">
    <source>
        <dbReference type="ARBA" id="ARBA00022857"/>
    </source>
</evidence>
<dbReference type="InterPro" id="IPR036188">
    <property type="entry name" value="FAD/NAD-bd_sf"/>
</dbReference>
<dbReference type="PANTHER" id="PTHR42802">
    <property type="entry name" value="MONOOXYGENASE"/>
    <property type="match status" value="1"/>
</dbReference>
<dbReference type="InterPro" id="IPR025700">
    <property type="entry name" value="Lys/Orn_oxygenase"/>
</dbReference>
<comment type="similarity">
    <text evidence="3">Belongs to the lysine N(6)-hydroxylase/L-ornithine N(5)-oxygenase family.</text>
</comment>
<comment type="catalytic activity">
    <reaction evidence="10">
        <text>L-ornithine + NADH + O2 = N(5)-hydroxy-L-ornithine + NAD(+) + H2O</text>
        <dbReference type="Rhea" id="RHEA:41512"/>
        <dbReference type="ChEBI" id="CHEBI:15377"/>
        <dbReference type="ChEBI" id="CHEBI:15379"/>
        <dbReference type="ChEBI" id="CHEBI:46911"/>
        <dbReference type="ChEBI" id="CHEBI:57540"/>
        <dbReference type="ChEBI" id="CHEBI:57945"/>
        <dbReference type="ChEBI" id="CHEBI:78275"/>
        <dbReference type="EC" id="1.14.13.196"/>
    </reaction>
</comment>
<evidence type="ECO:0000313" key="12">
    <source>
        <dbReference type="EMBL" id="KAJ3993262.1"/>
    </source>
</evidence>
<feature type="compositionally biased region" description="Low complexity" evidence="11">
    <location>
        <begin position="450"/>
        <end position="464"/>
    </location>
</feature>
<name>A0ABQ8Q3V4_9AGAR</name>
<evidence type="ECO:0000256" key="10">
    <source>
        <dbReference type="ARBA" id="ARBA00049248"/>
    </source>
</evidence>
<evidence type="ECO:0000313" key="13">
    <source>
        <dbReference type="Proteomes" id="UP001163828"/>
    </source>
</evidence>
<comment type="pathway">
    <text evidence="2">Siderophore biosynthesis.</text>
</comment>
<gene>
    <name evidence="12" type="ORF">F5050DRAFT_1578003</name>
</gene>
<evidence type="ECO:0000256" key="9">
    <source>
        <dbReference type="ARBA" id="ARBA00047598"/>
    </source>
</evidence>
<evidence type="ECO:0000256" key="11">
    <source>
        <dbReference type="SAM" id="MobiDB-lite"/>
    </source>
</evidence>
<comment type="catalytic activity">
    <reaction evidence="9">
        <text>L-ornithine + NADPH + O2 = N(5)-hydroxy-L-ornithine + NADP(+) + H2O</text>
        <dbReference type="Rhea" id="RHEA:41508"/>
        <dbReference type="ChEBI" id="CHEBI:15377"/>
        <dbReference type="ChEBI" id="CHEBI:15379"/>
        <dbReference type="ChEBI" id="CHEBI:46911"/>
        <dbReference type="ChEBI" id="CHEBI:57783"/>
        <dbReference type="ChEBI" id="CHEBI:58349"/>
        <dbReference type="ChEBI" id="CHEBI:78275"/>
        <dbReference type="EC" id="1.14.13.196"/>
    </reaction>
</comment>
<comment type="caution">
    <text evidence="12">The sequence shown here is derived from an EMBL/GenBank/DDBJ whole genome shotgun (WGS) entry which is preliminary data.</text>
</comment>
<proteinExistence type="inferred from homology"/>
<evidence type="ECO:0000256" key="6">
    <source>
        <dbReference type="ARBA" id="ARBA00022827"/>
    </source>
</evidence>